<dbReference type="AlphaFoldDB" id="A0A7W3PE19"/>
<dbReference type="Pfam" id="PF08386">
    <property type="entry name" value="Abhydrolase_4"/>
    <property type="match status" value="1"/>
</dbReference>
<dbReference type="PANTHER" id="PTHR43248">
    <property type="entry name" value="2-SUCCINYL-6-HYDROXY-2,4-CYCLOHEXADIENE-1-CARBOXYLATE SYNTHASE"/>
    <property type="match status" value="1"/>
</dbReference>
<evidence type="ECO:0000256" key="4">
    <source>
        <dbReference type="SAM" id="MobiDB-lite"/>
    </source>
</evidence>
<dbReference type="Pfam" id="PF00561">
    <property type="entry name" value="Abhydrolase_1"/>
    <property type="match status" value="1"/>
</dbReference>
<evidence type="ECO:0000256" key="5">
    <source>
        <dbReference type="SAM" id="SignalP"/>
    </source>
</evidence>
<feature type="domain" description="Peptidase S33 tripeptidyl aminopeptidase-like C-terminal" evidence="7">
    <location>
        <begin position="409"/>
        <end position="511"/>
    </location>
</feature>
<dbReference type="InterPro" id="IPR029058">
    <property type="entry name" value="AB_hydrolase_fold"/>
</dbReference>
<evidence type="ECO:0000313" key="8">
    <source>
        <dbReference type="EMBL" id="MBA8808438.1"/>
    </source>
</evidence>
<dbReference type="InterPro" id="IPR013595">
    <property type="entry name" value="Pept_S33_TAP-like_C"/>
</dbReference>
<comment type="caution">
    <text evidence="8">The sequence shown here is derived from an EMBL/GenBank/DDBJ whole genome shotgun (WGS) entry which is preliminary data.</text>
</comment>
<sequence>MRRMIRYGLTLTAAAGIAGGLLAATPAAGDSDPPAAPEWAACPAGVATTLPLECATIPVPLDYDEPEGEQIEIAISRMASVSPTERRGILLTNPGGPGYSGLSLPGELYDRGIPYSVLNAYDVIGMDPRGVGQSSPVSCGFTLGQAYTSNIPPYAVDAAGVAAHAEVVKDVAAQCAANDPEGRMQHMTTANAARDMDTIRAALGEEKMSFFGLSYGSGLGAAYASLFPERSDRVLVDSNMGGTSLDRDTQRRFGLGLEKRFPDFTKWAAKRDDSYGLGSTPREVRATYFELAKQYDEQPVPGFGGTEFRLYTFLGTYKDAPFATIAQMWQSLKVGDPEAALRQAEQLDTSVPADPAAAATEPAEATEPVPNPSDNALSSYLAYTCNDTEWPEDLSTYQKDVETDRKRYPLFGAASANINPCAFWHNDPVDPPLDVNPEGPRNVMVLQNLRDPATPLLGGELVREAFGDRASLVSVDAGEHGVYVFDDNACALNTATSFLVDGELPRRDMFCRAS</sequence>
<name>A0A7W3PE19_9MICO</name>
<evidence type="ECO:0000256" key="1">
    <source>
        <dbReference type="ARBA" id="ARBA00010088"/>
    </source>
</evidence>
<dbReference type="Gene3D" id="3.40.50.1820">
    <property type="entry name" value="alpha/beta hydrolase"/>
    <property type="match status" value="1"/>
</dbReference>
<feature type="compositionally biased region" description="Low complexity" evidence="4">
    <location>
        <begin position="351"/>
        <end position="368"/>
    </location>
</feature>
<feature type="region of interest" description="Disordered" evidence="4">
    <location>
        <begin position="348"/>
        <end position="373"/>
    </location>
</feature>
<evidence type="ECO:0000256" key="2">
    <source>
        <dbReference type="ARBA" id="ARBA00022729"/>
    </source>
</evidence>
<dbReference type="EMBL" id="JACGWV010000001">
    <property type="protein sequence ID" value="MBA8808438.1"/>
    <property type="molecule type" value="Genomic_DNA"/>
</dbReference>
<evidence type="ECO:0000256" key="3">
    <source>
        <dbReference type="ARBA" id="ARBA00022801"/>
    </source>
</evidence>
<feature type="signal peptide" evidence="5">
    <location>
        <begin position="1"/>
        <end position="23"/>
    </location>
</feature>
<dbReference type="InterPro" id="IPR000073">
    <property type="entry name" value="AB_hydrolase_1"/>
</dbReference>
<evidence type="ECO:0000313" key="9">
    <source>
        <dbReference type="Proteomes" id="UP000540568"/>
    </source>
</evidence>
<protein>
    <submittedName>
        <fullName evidence="8">Pimeloyl-ACP methyl ester carboxylesterase</fullName>
    </submittedName>
</protein>
<keyword evidence="3" id="KW-0378">Hydrolase</keyword>
<keyword evidence="9" id="KW-1185">Reference proteome</keyword>
<evidence type="ECO:0000259" key="7">
    <source>
        <dbReference type="Pfam" id="PF08386"/>
    </source>
</evidence>
<reference evidence="8 9" key="1">
    <citation type="submission" date="2020-07" db="EMBL/GenBank/DDBJ databases">
        <title>Sequencing the genomes of 1000 actinobacteria strains.</title>
        <authorList>
            <person name="Klenk H.-P."/>
        </authorList>
    </citation>
    <scope>NUCLEOTIDE SEQUENCE [LARGE SCALE GENOMIC DNA]</scope>
    <source>
        <strain evidence="8 9">DSM 44121</strain>
    </source>
</reference>
<feature type="domain" description="AB hydrolase-1" evidence="6">
    <location>
        <begin position="90"/>
        <end position="239"/>
    </location>
</feature>
<dbReference type="InterPro" id="IPR051601">
    <property type="entry name" value="Serine_prot/Carboxylest_S33"/>
</dbReference>
<dbReference type="SUPFAM" id="SSF53474">
    <property type="entry name" value="alpha/beta-Hydrolases"/>
    <property type="match status" value="1"/>
</dbReference>
<feature type="chain" id="PRO_5038562366" evidence="5">
    <location>
        <begin position="24"/>
        <end position="514"/>
    </location>
</feature>
<evidence type="ECO:0000259" key="6">
    <source>
        <dbReference type="Pfam" id="PF00561"/>
    </source>
</evidence>
<organism evidence="8 9">
    <name type="scientific">Promicromonospora sukumoe</name>
    <dbReference type="NCBI Taxonomy" id="88382"/>
    <lineage>
        <taxon>Bacteria</taxon>
        <taxon>Bacillati</taxon>
        <taxon>Actinomycetota</taxon>
        <taxon>Actinomycetes</taxon>
        <taxon>Micrococcales</taxon>
        <taxon>Promicromonosporaceae</taxon>
        <taxon>Promicromonospora</taxon>
    </lineage>
</organism>
<dbReference type="GO" id="GO:0016787">
    <property type="term" value="F:hydrolase activity"/>
    <property type="evidence" value="ECO:0007669"/>
    <property type="project" value="UniProtKB-KW"/>
</dbReference>
<gene>
    <name evidence="8" type="ORF">FHX71_002380</name>
</gene>
<comment type="similarity">
    <text evidence="1">Belongs to the peptidase S33 family.</text>
</comment>
<dbReference type="Proteomes" id="UP000540568">
    <property type="component" value="Unassembled WGS sequence"/>
</dbReference>
<keyword evidence="2 5" id="KW-0732">Signal</keyword>
<proteinExistence type="inferred from homology"/>
<accession>A0A7W3PE19</accession>
<dbReference type="PANTHER" id="PTHR43248:SF29">
    <property type="entry name" value="TRIPEPTIDYL AMINOPEPTIDASE"/>
    <property type="match status" value="1"/>
</dbReference>